<evidence type="ECO:0000313" key="1">
    <source>
        <dbReference type="EMBL" id="KAJ8131415.1"/>
    </source>
</evidence>
<dbReference type="Proteomes" id="UP001153332">
    <property type="component" value="Unassembled WGS sequence"/>
</dbReference>
<accession>A0ACC2JVB0</accession>
<proteinExistence type="predicted"/>
<sequence>MDSLTDLIRFGHRQGPASVLDLPWRVLVLLHPPSLPTPPTEARLNLRRKTGDIFTAMATPNPVTTSHVASDDGVIEKGPISDGEIGEVGDGRASDTDESGSTHKQEGVRQVEAIVSVWSRQVLIVMFILLYLVTFIDALLSVVQSSLIPYVTSTFNEHGLLATTSIVATIVGGVIALPIAKVIDIWGRAEGFVVMVALTVLGLVLKAVCQNVETYAAGHTIYWAGHIGIGYIINIMLADMTTLKNRMVLFGINSTPTIASVFAGSVIAQLFYEHSTFRWAFGAFIIILVAFAIPVALVFIWSKRKALKQGIMKPRVHNRTPWETTKYYVIQFDVVGMLLTIFGFSLLLLPFSLDAYAPNGWATGYIIAMIVLGVVLLAAFVLWEKYLAPVQYFPFRFLKDRTILGACGLYGFMFISIYCWDSYYQSYLQVVNNESITISGYVLNTFSLTAAFVAPFVGLYIRWSGTYKWTAIIGGIPFATLGTVLLIHFRTPGTHVGYLVMCQLFNGISSEIWSLTAQLAIMANVTHQEIAAALALWSLFGSIGASIGIAIAGALWTNILPAKLYEFLPDDSKDLVASIYGSIDVQLSYPMGSPIRDAIIAAYGDVQRKMVIAGSAFLPLCLICLLLWKNVNVKTLEDTRGKQSKGNVF</sequence>
<organism evidence="1 2">
    <name type="scientific">Lasiodiplodia mahajangana</name>
    <dbReference type="NCBI Taxonomy" id="1108764"/>
    <lineage>
        <taxon>Eukaryota</taxon>
        <taxon>Fungi</taxon>
        <taxon>Dikarya</taxon>
        <taxon>Ascomycota</taxon>
        <taxon>Pezizomycotina</taxon>
        <taxon>Dothideomycetes</taxon>
        <taxon>Dothideomycetes incertae sedis</taxon>
        <taxon>Botryosphaeriales</taxon>
        <taxon>Botryosphaeriaceae</taxon>
        <taxon>Lasiodiplodia</taxon>
    </lineage>
</organism>
<name>A0ACC2JVB0_9PEZI</name>
<evidence type="ECO:0000313" key="2">
    <source>
        <dbReference type="Proteomes" id="UP001153332"/>
    </source>
</evidence>
<protein>
    <submittedName>
        <fullName evidence="1">Uncharacterized protein</fullName>
    </submittedName>
</protein>
<dbReference type="EMBL" id="JAPUUL010000295">
    <property type="protein sequence ID" value="KAJ8131415.1"/>
    <property type="molecule type" value="Genomic_DNA"/>
</dbReference>
<comment type="caution">
    <text evidence="1">The sequence shown here is derived from an EMBL/GenBank/DDBJ whole genome shotgun (WGS) entry which is preliminary data.</text>
</comment>
<reference evidence="1" key="1">
    <citation type="submission" date="2022-12" db="EMBL/GenBank/DDBJ databases">
        <title>Genome Sequence of Lasiodiplodia mahajangana.</title>
        <authorList>
            <person name="Buettner E."/>
        </authorList>
    </citation>
    <scope>NUCLEOTIDE SEQUENCE</scope>
    <source>
        <strain evidence="1">VT137</strain>
    </source>
</reference>
<keyword evidence="2" id="KW-1185">Reference proteome</keyword>
<gene>
    <name evidence="1" type="ORF">O1611_g2209</name>
</gene>